<dbReference type="AlphaFoldDB" id="A0A6A6RU32"/>
<dbReference type="PANTHER" id="PTHR43569">
    <property type="entry name" value="AMIDOHYDROLASE"/>
    <property type="match status" value="1"/>
</dbReference>
<dbReference type="InterPro" id="IPR006680">
    <property type="entry name" value="Amidohydro-rel"/>
</dbReference>
<feature type="domain" description="Amidohydrolase-related" evidence="3">
    <location>
        <begin position="197"/>
        <end position="339"/>
    </location>
</feature>
<dbReference type="GO" id="GO:0016787">
    <property type="term" value="F:hydrolase activity"/>
    <property type="evidence" value="ECO:0007669"/>
    <property type="project" value="InterPro"/>
</dbReference>
<dbReference type="InterPro" id="IPR032466">
    <property type="entry name" value="Metal_Hydrolase"/>
</dbReference>
<comment type="similarity">
    <text evidence="1">Belongs to the metallo-dependent hydrolases superfamily.</text>
</comment>
<evidence type="ECO:0000256" key="2">
    <source>
        <dbReference type="SAM" id="MobiDB-lite"/>
    </source>
</evidence>
<dbReference type="SUPFAM" id="SSF51556">
    <property type="entry name" value="Metallo-dependent hydrolases"/>
    <property type="match status" value="1"/>
</dbReference>
<dbReference type="Proteomes" id="UP000799753">
    <property type="component" value="Unassembled WGS sequence"/>
</dbReference>
<organism evidence="4 5">
    <name type="scientific">Massarina eburnea CBS 473.64</name>
    <dbReference type="NCBI Taxonomy" id="1395130"/>
    <lineage>
        <taxon>Eukaryota</taxon>
        <taxon>Fungi</taxon>
        <taxon>Dikarya</taxon>
        <taxon>Ascomycota</taxon>
        <taxon>Pezizomycotina</taxon>
        <taxon>Dothideomycetes</taxon>
        <taxon>Pleosporomycetidae</taxon>
        <taxon>Pleosporales</taxon>
        <taxon>Massarineae</taxon>
        <taxon>Massarinaceae</taxon>
        <taxon>Massarina</taxon>
    </lineage>
</organism>
<feature type="region of interest" description="Disordered" evidence="2">
    <location>
        <begin position="1"/>
        <end position="28"/>
    </location>
</feature>
<keyword evidence="5" id="KW-1185">Reference proteome</keyword>
<dbReference type="Gene3D" id="3.20.20.140">
    <property type="entry name" value="Metal-dependent hydrolases"/>
    <property type="match status" value="1"/>
</dbReference>
<evidence type="ECO:0000313" key="5">
    <source>
        <dbReference type="Proteomes" id="UP000799753"/>
    </source>
</evidence>
<name>A0A6A6RU32_9PLEO</name>
<feature type="compositionally biased region" description="Polar residues" evidence="2">
    <location>
        <begin position="17"/>
        <end position="26"/>
    </location>
</feature>
<evidence type="ECO:0000256" key="1">
    <source>
        <dbReference type="ARBA" id="ARBA00038310"/>
    </source>
</evidence>
<proteinExistence type="inferred from homology"/>
<dbReference type="PANTHER" id="PTHR43569:SF2">
    <property type="entry name" value="AMIDOHYDROLASE-RELATED DOMAIN-CONTAINING PROTEIN"/>
    <property type="match status" value="1"/>
</dbReference>
<reference evidence="4" key="1">
    <citation type="journal article" date="2020" name="Stud. Mycol.">
        <title>101 Dothideomycetes genomes: a test case for predicting lifestyles and emergence of pathogens.</title>
        <authorList>
            <person name="Haridas S."/>
            <person name="Albert R."/>
            <person name="Binder M."/>
            <person name="Bloem J."/>
            <person name="Labutti K."/>
            <person name="Salamov A."/>
            <person name="Andreopoulos B."/>
            <person name="Baker S."/>
            <person name="Barry K."/>
            <person name="Bills G."/>
            <person name="Bluhm B."/>
            <person name="Cannon C."/>
            <person name="Castanera R."/>
            <person name="Culley D."/>
            <person name="Daum C."/>
            <person name="Ezra D."/>
            <person name="Gonzalez J."/>
            <person name="Henrissat B."/>
            <person name="Kuo A."/>
            <person name="Liang C."/>
            <person name="Lipzen A."/>
            <person name="Lutzoni F."/>
            <person name="Magnuson J."/>
            <person name="Mondo S."/>
            <person name="Nolan M."/>
            <person name="Ohm R."/>
            <person name="Pangilinan J."/>
            <person name="Park H.-J."/>
            <person name="Ramirez L."/>
            <person name="Alfaro M."/>
            <person name="Sun H."/>
            <person name="Tritt A."/>
            <person name="Yoshinaga Y."/>
            <person name="Zwiers L.-H."/>
            <person name="Turgeon B."/>
            <person name="Goodwin S."/>
            <person name="Spatafora J."/>
            <person name="Crous P."/>
            <person name="Grigoriev I."/>
        </authorList>
    </citation>
    <scope>NUCLEOTIDE SEQUENCE</scope>
    <source>
        <strain evidence="4">CBS 473.64</strain>
    </source>
</reference>
<gene>
    <name evidence="4" type="ORF">P280DRAFT_471343</name>
</gene>
<evidence type="ECO:0000259" key="3">
    <source>
        <dbReference type="Pfam" id="PF04909"/>
    </source>
</evidence>
<evidence type="ECO:0000313" key="4">
    <source>
        <dbReference type="EMBL" id="KAF2638221.1"/>
    </source>
</evidence>
<accession>A0A6A6RU32</accession>
<dbReference type="InterPro" id="IPR052350">
    <property type="entry name" value="Metallo-dep_Lactonases"/>
</dbReference>
<sequence>MTSGHKLAQRHGVSDYKVTTSSNPVQPTGFVYVETDRYLPSPSPDLSPSDDDGKVMQKLGAWAKEPLNELSYLRRIAEGKPFDEDGHDEFAPTLLSGLVIWAPFYLPDAHFKAYIQIAQSVLGKHSWKKVVGYRYLLQGKGVDGVKEAVSNENFVANIVAVGGQGKAFDFGVDSHRDGVEVVEVLSALVEKIRKTEGGGGVKLVLNHFCKPDLSTPEWPSYSRWSAAMSGLSNDPHVYMKLSGAFNEFAPSPTPSSVQELLTTLTPYFNHLYDTFGAKRLMFASDWPVCNVGGPQGEKDGEERNWSVWRSVVKAWMDGKGLEDEEKEWIWWKTGVEAYGIEGF</sequence>
<dbReference type="EMBL" id="MU006790">
    <property type="protein sequence ID" value="KAF2638221.1"/>
    <property type="molecule type" value="Genomic_DNA"/>
</dbReference>
<protein>
    <recommendedName>
        <fullName evidence="3">Amidohydrolase-related domain-containing protein</fullName>
    </recommendedName>
</protein>
<dbReference type="Pfam" id="PF04909">
    <property type="entry name" value="Amidohydro_2"/>
    <property type="match status" value="1"/>
</dbReference>
<dbReference type="OrthoDB" id="2135488at2759"/>